<dbReference type="GeneID" id="4271510"/>
<organism evidence="1">
    <name type="scientific">Tetrahymena pigmentosa</name>
    <dbReference type="NCBI Taxonomy" id="5907"/>
    <lineage>
        <taxon>Eukaryota</taxon>
        <taxon>Sar</taxon>
        <taxon>Alveolata</taxon>
        <taxon>Ciliophora</taxon>
        <taxon>Intramacronucleata</taxon>
        <taxon>Oligohymenophorea</taxon>
        <taxon>Hymenostomatida</taxon>
        <taxon>Tetrahymenina</taxon>
        <taxon>Tetrahymenidae</taxon>
        <taxon>Tetrahymena</taxon>
    </lineage>
</organism>
<dbReference type="RefSeq" id="YP_740826.1">
    <property type="nucleotide sequence ID" value="NC_008339.1"/>
</dbReference>
<proteinExistence type="predicted"/>
<gene>
    <name evidence="1" type="primary">ymf59</name>
</gene>
<geneLocation type="mitochondrion" evidence="1"/>
<evidence type="ECO:0000313" key="1">
    <source>
        <dbReference type="EMBL" id="ABI51735.1"/>
    </source>
</evidence>
<sequence>MNNNININIRYKMNFSPKLLNSKVSLSKFKINKIYCRNFIFTLLIFDLFNNNFNNKFKPINYNIHIIKKRKHIGSILRAPYKSKIAQFSIGLYRYYLVLSFKIKTEFKPKINNLLEFKLLIIKLLNSYNYFESTLVTQISRSIKIPILLNII</sequence>
<keyword evidence="1" id="KW-0496">Mitochondrion</keyword>
<accession>Q09F16</accession>
<protein>
    <submittedName>
        <fullName evidence="1">Ymf59</fullName>
    </submittedName>
</protein>
<name>Q09F16_TETPI</name>
<dbReference type="EMBL" id="DQ927305">
    <property type="protein sequence ID" value="ABI51735.1"/>
    <property type="molecule type" value="Genomic_DNA"/>
</dbReference>
<reference evidence="1" key="1">
    <citation type="journal article" date="2007" name="PLoS ONE">
        <title>Complete mitochondrial genome sequence of three tetrahymena species reveals mutation hot spots and accelerated nonsynonymous substitutions in Ymf genes.</title>
        <authorList>
            <person name="Moradian M.M."/>
            <person name="Beglaryan D."/>
            <person name="Skozylas J.M."/>
            <person name="Kerikorian V."/>
        </authorList>
    </citation>
    <scope>NUCLEOTIDE SEQUENCE</scope>
    <source>
        <strain evidence="1">UM1060</strain>
    </source>
</reference>
<dbReference type="AlphaFoldDB" id="Q09F16"/>